<evidence type="ECO:0000256" key="1">
    <source>
        <dbReference type="SAM" id="SignalP"/>
    </source>
</evidence>
<gene>
    <name evidence="2" type="ORF">SAMN04488498_101415</name>
</gene>
<feature type="signal peptide" evidence="1">
    <location>
        <begin position="1"/>
        <end position="17"/>
    </location>
</feature>
<evidence type="ECO:0000313" key="2">
    <source>
        <dbReference type="EMBL" id="SFJ93929.1"/>
    </source>
</evidence>
<dbReference type="EMBL" id="FOSL01000001">
    <property type="protein sequence ID" value="SFJ93929.1"/>
    <property type="molecule type" value="Genomic_DNA"/>
</dbReference>
<dbReference type="PROSITE" id="PS51257">
    <property type="entry name" value="PROKAR_LIPOPROTEIN"/>
    <property type="match status" value="1"/>
</dbReference>
<name>A0A1I3VFY9_9HYPH</name>
<evidence type="ECO:0000313" key="3">
    <source>
        <dbReference type="Proteomes" id="UP000323300"/>
    </source>
</evidence>
<dbReference type="Proteomes" id="UP000323300">
    <property type="component" value="Unassembled WGS sequence"/>
</dbReference>
<dbReference type="AlphaFoldDB" id="A0A1I3VFY9"/>
<organism evidence="2 3">
    <name type="scientific">Neomesorhizobium albiziae</name>
    <dbReference type="NCBI Taxonomy" id="335020"/>
    <lineage>
        <taxon>Bacteria</taxon>
        <taxon>Pseudomonadati</taxon>
        <taxon>Pseudomonadota</taxon>
        <taxon>Alphaproteobacteria</taxon>
        <taxon>Hyphomicrobiales</taxon>
        <taxon>Phyllobacteriaceae</taxon>
        <taxon>Neomesorhizobium</taxon>
    </lineage>
</organism>
<protein>
    <recommendedName>
        <fullName evidence="4">Lipoprotein</fullName>
    </recommendedName>
</protein>
<sequence>MRRFPVWTMIIALTAVAGCQTNMPAPTQPGGGCSYRQADAGVCEPPSNFRLFDYLVGDR</sequence>
<accession>A0A1I3VFY9</accession>
<keyword evidence="1" id="KW-0732">Signal</keyword>
<feature type="chain" id="PRO_5009302259" description="Lipoprotein" evidence="1">
    <location>
        <begin position="18"/>
        <end position="59"/>
    </location>
</feature>
<reference evidence="2 3" key="1">
    <citation type="submission" date="2016-10" db="EMBL/GenBank/DDBJ databases">
        <authorList>
            <person name="Varghese N."/>
            <person name="Submissions S."/>
        </authorList>
    </citation>
    <scope>NUCLEOTIDE SEQUENCE [LARGE SCALE GENOMIC DNA]</scope>
    <source>
        <strain evidence="2 3">DSM 21822</strain>
    </source>
</reference>
<keyword evidence="3" id="KW-1185">Reference proteome</keyword>
<proteinExistence type="predicted"/>
<evidence type="ECO:0008006" key="4">
    <source>
        <dbReference type="Google" id="ProtNLM"/>
    </source>
</evidence>